<dbReference type="EMBL" id="JAIFZO010000002">
    <property type="protein sequence ID" value="MCX4231849.1"/>
    <property type="molecule type" value="Genomic_DNA"/>
</dbReference>
<evidence type="ECO:0000256" key="3">
    <source>
        <dbReference type="ARBA" id="ARBA00022448"/>
    </source>
</evidence>
<feature type="transmembrane region" description="Helical" evidence="9">
    <location>
        <begin position="240"/>
        <end position="262"/>
    </location>
</feature>
<accession>A0ABT3UWB4</accession>
<dbReference type="Pfam" id="PF00892">
    <property type="entry name" value="EamA"/>
    <property type="match status" value="2"/>
</dbReference>
<feature type="transmembrane region" description="Helical" evidence="9">
    <location>
        <begin position="126"/>
        <end position="144"/>
    </location>
</feature>
<evidence type="ECO:0000256" key="5">
    <source>
        <dbReference type="ARBA" id="ARBA00022692"/>
    </source>
</evidence>
<sequence length="322" mass="34623">MVNDTRRGGLYGVAAYVLWGLFPLYFRLLDSSSTLEILLQRLLWTLPVCLLVVAATGAAGRLRALLRRRRRVAALAGAATVLAVNSGCYVYAVNTDRVIEASLGYFVNPLVTVALAVLVRRERLRPLQWAAVSTGVLSVLVVTVDYGRPPWIALILATSFGLYGLIKKQVGEDVDALAGLTTEALTLAPLAAAGLAFHTATGHGTFTQDVPWHAVLLAAGGVTVVAPLLLFAAAARRLPLATIGLLQYLTPVLQLLIGVVLFHEEMPASRWGGFALIWLALALLSTDALREQDRRSARARESEPAAPPQPQPVRARARTPEE</sequence>
<keyword evidence="3" id="KW-0813">Transport</keyword>
<dbReference type="InterPro" id="IPR000620">
    <property type="entry name" value="EamA_dom"/>
</dbReference>
<feature type="transmembrane region" description="Helical" evidence="9">
    <location>
        <begin position="268"/>
        <end position="289"/>
    </location>
</feature>
<dbReference type="PANTHER" id="PTHR22911:SF137">
    <property type="entry name" value="SOLUTE CARRIER FAMILY 35 MEMBER G2-RELATED"/>
    <property type="match status" value="1"/>
</dbReference>
<evidence type="ECO:0000256" key="1">
    <source>
        <dbReference type="ARBA" id="ARBA00004651"/>
    </source>
</evidence>
<keyword evidence="4" id="KW-1003">Cell membrane</keyword>
<evidence type="ECO:0000256" key="4">
    <source>
        <dbReference type="ARBA" id="ARBA00022475"/>
    </source>
</evidence>
<evidence type="ECO:0000256" key="7">
    <source>
        <dbReference type="ARBA" id="ARBA00023136"/>
    </source>
</evidence>
<organism evidence="11 12">
    <name type="scientific">Streptomyces ortus</name>
    <dbReference type="NCBI Taxonomy" id="2867268"/>
    <lineage>
        <taxon>Bacteria</taxon>
        <taxon>Bacillati</taxon>
        <taxon>Actinomycetota</taxon>
        <taxon>Actinomycetes</taxon>
        <taxon>Kitasatosporales</taxon>
        <taxon>Streptomycetaceae</taxon>
        <taxon>Streptomyces</taxon>
    </lineage>
</organism>
<feature type="transmembrane region" description="Helical" evidence="9">
    <location>
        <begin position="150"/>
        <end position="166"/>
    </location>
</feature>
<dbReference type="Gene3D" id="1.10.3730.20">
    <property type="match status" value="1"/>
</dbReference>
<dbReference type="InterPro" id="IPR037185">
    <property type="entry name" value="EmrE-like"/>
</dbReference>
<evidence type="ECO:0000313" key="11">
    <source>
        <dbReference type="EMBL" id="MCX4231849.1"/>
    </source>
</evidence>
<keyword evidence="5 9" id="KW-0812">Transmembrane</keyword>
<evidence type="ECO:0000256" key="2">
    <source>
        <dbReference type="ARBA" id="ARBA00007362"/>
    </source>
</evidence>
<evidence type="ECO:0000256" key="6">
    <source>
        <dbReference type="ARBA" id="ARBA00022989"/>
    </source>
</evidence>
<feature type="compositionally biased region" description="Basic and acidic residues" evidence="8">
    <location>
        <begin position="293"/>
        <end position="303"/>
    </location>
</feature>
<reference evidence="11" key="1">
    <citation type="journal article" date="2022" name="bioRxiv">
        <title>Discovery and biosynthetic assessment of Streptomyces ortus sp nov. isolated from a deep-sea sponge.</title>
        <authorList>
            <person name="Williams S.E."/>
        </authorList>
    </citation>
    <scope>NUCLEOTIDE SEQUENCE</scope>
    <source>
        <strain evidence="11">A15ISP2-DRY2</strain>
    </source>
</reference>
<protein>
    <submittedName>
        <fullName evidence="11">EamA family transporter RarD</fullName>
    </submittedName>
</protein>
<keyword evidence="12" id="KW-1185">Reference proteome</keyword>
<dbReference type="PANTHER" id="PTHR22911">
    <property type="entry name" value="ACYL-MALONYL CONDENSING ENZYME-RELATED"/>
    <property type="match status" value="1"/>
</dbReference>
<dbReference type="NCBIfam" id="TIGR00688">
    <property type="entry name" value="rarD"/>
    <property type="match status" value="1"/>
</dbReference>
<comment type="similarity">
    <text evidence="2">Belongs to the EamA transporter family.</text>
</comment>
<proteinExistence type="inferred from homology"/>
<feature type="transmembrane region" description="Helical" evidence="9">
    <location>
        <begin position="178"/>
        <end position="200"/>
    </location>
</feature>
<dbReference type="InterPro" id="IPR004626">
    <property type="entry name" value="RarD"/>
</dbReference>
<dbReference type="RefSeq" id="WP_267024962.1">
    <property type="nucleotide sequence ID" value="NZ_JAIFZO010000002.1"/>
</dbReference>
<name>A0ABT3UWB4_9ACTN</name>
<keyword evidence="7 9" id="KW-0472">Membrane</keyword>
<feature type="transmembrane region" description="Helical" evidence="9">
    <location>
        <begin position="72"/>
        <end position="92"/>
    </location>
</feature>
<evidence type="ECO:0000256" key="9">
    <source>
        <dbReference type="SAM" id="Phobius"/>
    </source>
</evidence>
<feature type="domain" description="EamA" evidence="10">
    <location>
        <begin position="152"/>
        <end position="285"/>
    </location>
</feature>
<feature type="region of interest" description="Disordered" evidence="8">
    <location>
        <begin position="293"/>
        <end position="322"/>
    </location>
</feature>
<evidence type="ECO:0000259" key="10">
    <source>
        <dbReference type="Pfam" id="PF00892"/>
    </source>
</evidence>
<gene>
    <name evidence="11" type="primary">rarD</name>
    <name evidence="11" type="ORF">K3769_03475</name>
</gene>
<feature type="transmembrane region" description="Helical" evidence="9">
    <location>
        <begin position="212"/>
        <end position="233"/>
    </location>
</feature>
<keyword evidence="6 9" id="KW-1133">Transmembrane helix</keyword>
<comment type="caution">
    <text evidence="11">The sequence shown here is derived from an EMBL/GenBank/DDBJ whole genome shotgun (WGS) entry which is preliminary data.</text>
</comment>
<dbReference type="Proteomes" id="UP001165590">
    <property type="component" value="Unassembled WGS sequence"/>
</dbReference>
<evidence type="ECO:0000313" key="12">
    <source>
        <dbReference type="Proteomes" id="UP001165590"/>
    </source>
</evidence>
<comment type="subcellular location">
    <subcellularLocation>
        <location evidence="1">Cell membrane</location>
        <topology evidence="1">Multi-pass membrane protein</topology>
    </subcellularLocation>
</comment>
<feature type="transmembrane region" description="Helical" evidence="9">
    <location>
        <begin position="38"/>
        <end position="60"/>
    </location>
</feature>
<feature type="domain" description="EamA" evidence="10">
    <location>
        <begin position="8"/>
        <end position="143"/>
    </location>
</feature>
<evidence type="ECO:0000256" key="8">
    <source>
        <dbReference type="SAM" id="MobiDB-lite"/>
    </source>
</evidence>
<feature type="transmembrane region" description="Helical" evidence="9">
    <location>
        <begin position="98"/>
        <end position="119"/>
    </location>
</feature>
<dbReference type="SUPFAM" id="SSF103481">
    <property type="entry name" value="Multidrug resistance efflux transporter EmrE"/>
    <property type="match status" value="2"/>
</dbReference>
<feature type="transmembrane region" description="Helical" evidence="9">
    <location>
        <begin position="9"/>
        <end position="26"/>
    </location>
</feature>